<comment type="catalytic activity">
    <reaction evidence="7 8">
        <text>cytidine(34) in tRNA(Ile2) + L-lysine + ATP = lysidine(34) in tRNA(Ile2) + AMP + diphosphate + H(+)</text>
        <dbReference type="Rhea" id="RHEA:43744"/>
        <dbReference type="Rhea" id="RHEA-COMP:10625"/>
        <dbReference type="Rhea" id="RHEA-COMP:10670"/>
        <dbReference type="ChEBI" id="CHEBI:15378"/>
        <dbReference type="ChEBI" id="CHEBI:30616"/>
        <dbReference type="ChEBI" id="CHEBI:32551"/>
        <dbReference type="ChEBI" id="CHEBI:33019"/>
        <dbReference type="ChEBI" id="CHEBI:82748"/>
        <dbReference type="ChEBI" id="CHEBI:83665"/>
        <dbReference type="ChEBI" id="CHEBI:456215"/>
        <dbReference type="EC" id="6.3.4.19"/>
    </reaction>
</comment>
<name>A0A5C1PY69_9BURK</name>
<dbReference type="InterPro" id="IPR012795">
    <property type="entry name" value="tRNA_Ile_lys_synt_N"/>
</dbReference>
<dbReference type="InterPro" id="IPR011063">
    <property type="entry name" value="TilS/TtcA_N"/>
</dbReference>
<dbReference type="Gene3D" id="3.40.50.620">
    <property type="entry name" value="HUPs"/>
    <property type="match status" value="1"/>
</dbReference>
<evidence type="ECO:0000256" key="2">
    <source>
        <dbReference type="ARBA" id="ARBA00022490"/>
    </source>
</evidence>
<dbReference type="RefSeq" id="WP_149503084.1">
    <property type="nucleotide sequence ID" value="NZ_CP035708.1"/>
</dbReference>
<dbReference type="AlphaFoldDB" id="A0A5C1PY69"/>
<dbReference type="Pfam" id="PF01171">
    <property type="entry name" value="ATP_bind_3"/>
    <property type="match status" value="1"/>
</dbReference>
<comment type="similarity">
    <text evidence="8">Belongs to the tRNA(Ile)-lysidine synthase family.</text>
</comment>
<feature type="domain" description="Lysidine-tRNA(Ile) synthetase C-terminal" evidence="9">
    <location>
        <begin position="360"/>
        <end position="432"/>
    </location>
</feature>
<dbReference type="NCBIfam" id="TIGR02433">
    <property type="entry name" value="lysidine_TilS_C"/>
    <property type="match status" value="1"/>
</dbReference>
<gene>
    <name evidence="8 11" type="primary">tilS</name>
    <name evidence="10" type="ORF">ABIC99_001381</name>
    <name evidence="11" type="ORF">EWH46_05830</name>
</gene>
<evidence type="ECO:0000256" key="4">
    <source>
        <dbReference type="ARBA" id="ARBA00022694"/>
    </source>
</evidence>
<evidence type="ECO:0000313" key="13">
    <source>
        <dbReference type="Proteomes" id="UP001549111"/>
    </source>
</evidence>
<evidence type="ECO:0000256" key="3">
    <source>
        <dbReference type="ARBA" id="ARBA00022598"/>
    </source>
</evidence>
<dbReference type="GO" id="GO:0006400">
    <property type="term" value="P:tRNA modification"/>
    <property type="evidence" value="ECO:0007669"/>
    <property type="project" value="UniProtKB-UniRule"/>
</dbReference>
<dbReference type="Pfam" id="PF09179">
    <property type="entry name" value="TilS"/>
    <property type="match status" value="1"/>
</dbReference>
<comment type="subcellular location">
    <subcellularLocation>
        <location evidence="1 8">Cytoplasm</location>
    </subcellularLocation>
</comment>
<keyword evidence="13" id="KW-1185">Reference proteome</keyword>
<dbReference type="GO" id="GO:0005737">
    <property type="term" value="C:cytoplasm"/>
    <property type="evidence" value="ECO:0007669"/>
    <property type="project" value="UniProtKB-SubCell"/>
</dbReference>
<dbReference type="Proteomes" id="UP001549111">
    <property type="component" value="Unassembled WGS sequence"/>
</dbReference>
<evidence type="ECO:0000313" key="11">
    <source>
        <dbReference type="EMBL" id="QEN00347.1"/>
    </source>
</evidence>
<evidence type="ECO:0000256" key="5">
    <source>
        <dbReference type="ARBA" id="ARBA00022741"/>
    </source>
</evidence>
<dbReference type="InterPro" id="IPR015262">
    <property type="entry name" value="tRNA_Ile_lys_synt_subst-bd"/>
</dbReference>
<evidence type="ECO:0000313" key="12">
    <source>
        <dbReference type="Proteomes" id="UP000323522"/>
    </source>
</evidence>
<evidence type="ECO:0000259" key="9">
    <source>
        <dbReference type="SMART" id="SM00977"/>
    </source>
</evidence>
<dbReference type="OrthoDB" id="9807403at2"/>
<proteinExistence type="inferred from homology"/>
<dbReference type="Proteomes" id="UP000323522">
    <property type="component" value="Chromosome"/>
</dbReference>
<sequence>MALLHATWRAARDLAGQGEPALPVHALHVHHGLSRFADDWRDHCARQCERWRAEGADLHFHVRHLGLRPQAGESLEALAREGRYRALADMAREAGCRVVLLAHHRDDQAETFLLQALRGAGAAGLAAMPRAIERDGLRWLRPWLARPRAEIEAYVAAHRIAHVDDDSNADPRHARNRLRLQVMPALREAFPQAPLVLADAAARAQDAAECLDALAELDLDAVRDPDGLALQAAALAALSPARRRNLLRCWLAGQGLAVRASWLERLAVELPQADSGAVWPLDAARMLRLHRGRLALDARGEPSANVRSDTLPDEIALAPLLPPGLSAGQALTLALPGWSGCLHLEPVAQGGLVWADLAALVARPRRGGEQFQSHAAGVPRALKKQFQAAGVPAWLRDAPLLWRGERLVCVPALGVDAREQAPPGAPQWRPRWAG</sequence>
<dbReference type="GO" id="GO:0032267">
    <property type="term" value="F:tRNA(Ile)-lysidine synthase activity"/>
    <property type="evidence" value="ECO:0007669"/>
    <property type="project" value="UniProtKB-EC"/>
</dbReference>
<dbReference type="SUPFAM" id="SSF82829">
    <property type="entry name" value="MesJ substrate recognition domain-like"/>
    <property type="match status" value="1"/>
</dbReference>
<dbReference type="InterPro" id="IPR012094">
    <property type="entry name" value="tRNA_Ile_lys_synt"/>
</dbReference>
<dbReference type="InterPro" id="IPR012796">
    <property type="entry name" value="Lysidine-tRNA-synth_C"/>
</dbReference>
<dbReference type="NCBIfam" id="TIGR02432">
    <property type="entry name" value="lysidine_TilS_N"/>
    <property type="match status" value="1"/>
</dbReference>
<protein>
    <recommendedName>
        <fullName evidence="8">tRNA(Ile)-lysidine synthase</fullName>
        <ecNumber evidence="8">6.3.4.19</ecNumber>
    </recommendedName>
    <alternativeName>
        <fullName evidence="8">tRNA(Ile)-2-lysyl-cytidine synthase</fullName>
    </alternativeName>
    <alternativeName>
        <fullName evidence="8">tRNA(Ile)-lysidine synthetase</fullName>
    </alternativeName>
</protein>
<keyword evidence="5" id="KW-0547">Nucleotide-binding</keyword>
<dbReference type="SUPFAM" id="SSF56037">
    <property type="entry name" value="PheT/TilS domain"/>
    <property type="match status" value="1"/>
</dbReference>
<dbReference type="SUPFAM" id="SSF52402">
    <property type="entry name" value="Adenine nucleotide alpha hydrolases-like"/>
    <property type="match status" value="1"/>
</dbReference>
<evidence type="ECO:0000256" key="8">
    <source>
        <dbReference type="HAMAP-Rule" id="MF_01161"/>
    </source>
</evidence>
<organism evidence="11 12">
    <name type="scientific">Sphaerotilus sulfidivorans</name>
    <dbReference type="NCBI Taxonomy" id="639200"/>
    <lineage>
        <taxon>Bacteria</taxon>
        <taxon>Pseudomonadati</taxon>
        <taxon>Pseudomonadota</taxon>
        <taxon>Betaproteobacteria</taxon>
        <taxon>Burkholderiales</taxon>
        <taxon>Sphaerotilaceae</taxon>
        <taxon>Sphaerotilus</taxon>
    </lineage>
</organism>
<dbReference type="EMBL" id="CP035708">
    <property type="protein sequence ID" value="QEN00347.1"/>
    <property type="molecule type" value="Genomic_DNA"/>
</dbReference>
<dbReference type="GO" id="GO:0005524">
    <property type="term" value="F:ATP binding"/>
    <property type="evidence" value="ECO:0007669"/>
    <property type="project" value="UniProtKB-KW"/>
</dbReference>
<dbReference type="PANTHER" id="PTHR43033">
    <property type="entry name" value="TRNA(ILE)-LYSIDINE SYNTHASE-RELATED"/>
    <property type="match status" value="1"/>
</dbReference>
<dbReference type="SMART" id="SM00977">
    <property type="entry name" value="TilS_C"/>
    <property type="match status" value="1"/>
</dbReference>
<keyword evidence="4 8" id="KW-0819">tRNA processing</keyword>
<dbReference type="Gene3D" id="1.20.59.20">
    <property type="match status" value="1"/>
</dbReference>
<dbReference type="EMBL" id="JBEPLS010000004">
    <property type="protein sequence ID" value="MET3603590.1"/>
    <property type="molecule type" value="Genomic_DNA"/>
</dbReference>
<reference evidence="11 12" key="1">
    <citation type="submission" date="2019-02" db="EMBL/GenBank/DDBJ databases">
        <title>Complete Genome Sequence and Methylome Analysis of Sphaerotilus natans subsp. sulfidivorans D-507.</title>
        <authorList>
            <person name="Fomenkov A."/>
            <person name="Gridneva E."/>
            <person name="Smolyakov D."/>
            <person name="Dubinina G."/>
            <person name="Vincze T."/>
            <person name="Grabovich M."/>
            <person name="Roberts R.J."/>
        </authorList>
    </citation>
    <scope>NUCLEOTIDE SEQUENCE [LARGE SCALE GENOMIC DNA]</scope>
    <source>
        <strain evidence="11 12">D-507</strain>
    </source>
</reference>
<comment type="function">
    <text evidence="8">Ligates lysine onto the cytidine present at position 34 of the AUA codon-specific tRNA(Ile) that contains the anticodon CAU, in an ATP-dependent manner. Cytidine is converted to lysidine, thus changing the amino acid specificity of the tRNA from methionine to isoleucine.</text>
</comment>
<evidence type="ECO:0000256" key="6">
    <source>
        <dbReference type="ARBA" id="ARBA00022840"/>
    </source>
</evidence>
<dbReference type="PANTHER" id="PTHR43033:SF1">
    <property type="entry name" value="TRNA(ILE)-LYSIDINE SYNTHASE-RELATED"/>
    <property type="match status" value="1"/>
</dbReference>
<evidence type="ECO:0000256" key="7">
    <source>
        <dbReference type="ARBA" id="ARBA00048539"/>
    </source>
</evidence>
<dbReference type="HAMAP" id="MF_01161">
    <property type="entry name" value="tRNA_Ile_lys_synt"/>
    <property type="match status" value="1"/>
</dbReference>
<reference evidence="10 13" key="2">
    <citation type="submission" date="2024-06" db="EMBL/GenBank/DDBJ databases">
        <title>Genomic Encyclopedia of Type Strains, Phase IV (KMG-IV): sequencing the most valuable type-strain genomes for metagenomic binning, comparative biology and taxonomic classification.</title>
        <authorList>
            <person name="Goeker M."/>
        </authorList>
    </citation>
    <scope>NUCLEOTIDE SEQUENCE [LARGE SCALE GENOMIC DNA]</scope>
    <source>
        <strain evidence="10 13">D-501</strain>
    </source>
</reference>
<dbReference type="KEGG" id="snn:EWH46_05830"/>
<dbReference type="EC" id="6.3.4.19" evidence="8"/>
<keyword evidence="2 8" id="KW-0963">Cytoplasm</keyword>
<dbReference type="CDD" id="cd01992">
    <property type="entry name" value="TilS_N"/>
    <property type="match status" value="1"/>
</dbReference>
<dbReference type="Pfam" id="PF11734">
    <property type="entry name" value="TilS_C"/>
    <property type="match status" value="1"/>
</dbReference>
<evidence type="ECO:0000313" key="10">
    <source>
        <dbReference type="EMBL" id="MET3603590.1"/>
    </source>
</evidence>
<accession>A0A5C1PY69</accession>
<keyword evidence="3 8" id="KW-0436">Ligase</keyword>
<keyword evidence="6" id="KW-0067">ATP-binding</keyword>
<dbReference type="InterPro" id="IPR014729">
    <property type="entry name" value="Rossmann-like_a/b/a_fold"/>
</dbReference>
<evidence type="ECO:0000256" key="1">
    <source>
        <dbReference type="ARBA" id="ARBA00004496"/>
    </source>
</evidence>
<comment type="caution">
    <text evidence="8">Lacks conserved residue(s) required for the propagation of feature annotation.</text>
</comment>